<evidence type="ECO:0000313" key="2">
    <source>
        <dbReference type="Proteomes" id="UP000588186"/>
    </source>
</evidence>
<sequence length="373" mass="41861">MSQRVDFLFLNEQDMIDAGVMNTTQCINKMEEVFKLLSDKDYRMGGKLGNSHGMVVNFPDVPEHENMPKNGPDRRFCAMPAYLGGKYRVAGCKWYGSNIENKEKGLPRSILMMTLNDADTGAPLAYMSANLLSAWRTGAIPGVGVRYLAKKDAKVVSTIGAGAIGTSSLFAILDELKTVEVVKIYDVYQKSSEVLKEKIESEFKHVDVQIVNSEQELVEGSDVISIATAGNVSPEIKSEWIKKSALFVTSGSATFDPDFAVKNIQFVVDNWQMYEEVKYEDEYPYNNKEMGVVGRLLLDWIHEEKMTTEHIKEIGDIINKKVNARENEDDIVVFALGGQPVYDVAWAYTVYQNALENNIGTKLNLWDVAYQVR</sequence>
<dbReference type="AlphaFoldDB" id="A0A6V7R408"/>
<accession>A0A6V7R408</accession>
<gene>
    <name evidence="1" type="primary">sbnB</name>
    <name evidence="1" type="ORF">JEOPIN946_00264</name>
</gene>
<organism evidence="1 2">
    <name type="scientific">Phocicoccus pinnipedialis</name>
    <dbReference type="NCBI Taxonomy" id="110845"/>
    <lineage>
        <taxon>Bacteria</taxon>
        <taxon>Bacillati</taxon>
        <taxon>Bacillota</taxon>
        <taxon>Bacilli</taxon>
        <taxon>Bacillales</taxon>
        <taxon>Salinicoccaceae</taxon>
        <taxon>Phocicoccus</taxon>
    </lineage>
</organism>
<dbReference type="InterPro" id="IPR036291">
    <property type="entry name" value="NAD(P)-bd_dom_sf"/>
</dbReference>
<dbReference type="InterPro" id="IPR003462">
    <property type="entry name" value="ODC_Mu_crystall"/>
</dbReference>
<dbReference type="PANTHER" id="PTHR13812:SF19">
    <property type="entry name" value="KETIMINE REDUCTASE MU-CRYSTALLIN"/>
    <property type="match status" value="1"/>
</dbReference>
<dbReference type="InterPro" id="IPR023401">
    <property type="entry name" value="ODC_N"/>
</dbReference>
<dbReference type="Gene3D" id="3.40.50.720">
    <property type="entry name" value="NAD(P)-binding Rossmann-like Domain"/>
    <property type="match status" value="1"/>
</dbReference>
<dbReference type="Proteomes" id="UP000588186">
    <property type="component" value="Unassembled WGS sequence"/>
</dbReference>
<evidence type="ECO:0000313" key="1">
    <source>
        <dbReference type="EMBL" id="CAD2072066.1"/>
    </source>
</evidence>
<dbReference type="EMBL" id="CAJEWB010000004">
    <property type="protein sequence ID" value="CAD2072066.1"/>
    <property type="molecule type" value="Genomic_DNA"/>
</dbReference>
<name>A0A6V7R408_9BACL</name>
<dbReference type="RefSeq" id="WP_186076162.1">
    <property type="nucleotide sequence ID" value="NZ_CAJEWB010000004.1"/>
</dbReference>
<dbReference type="NCBIfam" id="NF004848">
    <property type="entry name" value="PRK06199.1"/>
    <property type="match status" value="1"/>
</dbReference>
<comment type="caution">
    <text evidence="1">The sequence shown here is derived from an EMBL/GenBank/DDBJ whole genome shotgun (WGS) entry which is preliminary data.</text>
</comment>
<keyword evidence="1" id="KW-0560">Oxidoreductase</keyword>
<dbReference type="SUPFAM" id="SSF51735">
    <property type="entry name" value="NAD(P)-binding Rossmann-fold domains"/>
    <property type="match status" value="1"/>
</dbReference>
<dbReference type="EC" id="1.5.1.51" evidence="1"/>
<reference evidence="1 2" key="1">
    <citation type="submission" date="2020-07" db="EMBL/GenBank/DDBJ databases">
        <authorList>
            <person name="Criscuolo A."/>
        </authorList>
    </citation>
    <scope>NUCLEOTIDE SEQUENCE [LARGE SCALE GENOMIC DNA]</scope>
    <source>
        <strain evidence="1">CIP107946</strain>
    </source>
</reference>
<proteinExistence type="predicted"/>
<dbReference type="GO" id="GO:0016491">
    <property type="term" value="F:oxidoreductase activity"/>
    <property type="evidence" value="ECO:0007669"/>
    <property type="project" value="UniProtKB-KW"/>
</dbReference>
<dbReference type="PANTHER" id="PTHR13812">
    <property type="entry name" value="KETIMINE REDUCTASE MU-CRYSTALLIN"/>
    <property type="match status" value="1"/>
</dbReference>
<keyword evidence="2" id="KW-1185">Reference proteome</keyword>
<dbReference type="Gene3D" id="3.30.1780.10">
    <property type="entry name" value="ornithine cyclodeaminase, domain 1"/>
    <property type="match status" value="1"/>
</dbReference>
<dbReference type="PIRSF" id="PIRSF001439">
    <property type="entry name" value="CryM"/>
    <property type="match status" value="1"/>
</dbReference>
<dbReference type="GO" id="GO:0005737">
    <property type="term" value="C:cytoplasm"/>
    <property type="evidence" value="ECO:0007669"/>
    <property type="project" value="TreeGrafter"/>
</dbReference>
<protein>
    <submittedName>
        <fullName evidence="1">N-((2S)-2-amino-2-carboxyethyl)-L-glutamate dehydrogenase</fullName>
        <ecNumber evidence="1">1.5.1.51</ecNumber>
    </submittedName>
</protein>
<dbReference type="Pfam" id="PF02423">
    <property type="entry name" value="OCD_Mu_crystall"/>
    <property type="match status" value="1"/>
</dbReference>